<sequence>MAKTISGSTTYSYYSQDGQLLGTYADGDYTDYYYLGREMVARYSDSTQSDAPGYTGHVEDDDLGLVYMQQRYYDANIGRFYSNDPVGVIGHLSQGNIQGFNRYAYANNNPYKYVDPDGKVPVAPLVVAGARACASNAACRGAVVSGARATARGAKRAYNAIVGVFNESADATGQDAVDVVTGGKEATNSKERSGKTTDFMPDISSGEADDIMDEVKSLDGVTVNETENERGPMTVVTTPDGTKVIDRVGGGGVRSIETQSGDSKTKTRVRDEQQ</sequence>
<dbReference type="InterPro" id="IPR022385">
    <property type="entry name" value="Rhs_assc_core"/>
</dbReference>
<dbReference type="PANTHER" id="PTHR32305:SF15">
    <property type="entry name" value="PROTEIN RHSA-RELATED"/>
    <property type="match status" value="1"/>
</dbReference>
<dbReference type="Proteomes" id="UP000053718">
    <property type="component" value="Unassembled WGS sequence"/>
</dbReference>
<evidence type="ECO:0000313" key="2">
    <source>
        <dbReference type="EMBL" id="KFZ27766.1"/>
    </source>
</evidence>
<dbReference type="EMBL" id="JPIN01000028">
    <property type="protein sequence ID" value="KFZ27766.1"/>
    <property type="molecule type" value="Genomic_DNA"/>
</dbReference>
<protein>
    <recommendedName>
        <fullName evidence="4">RHS repeat-associated core domain-containing protein</fullName>
    </recommendedName>
</protein>
<keyword evidence="3" id="KW-1185">Reference proteome</keyword>
<evidence type="ECO:0008006" key="4">
    <source>
        <dbReference type="Google" id="ProtNLM"/>
    </source>
</evidence>
<accession>A0A094J5E2</accession>
<dbReference type="NCBIfam" id="TIGR03696">
    <property type="entry name" value="Rhs_assc_core"/>
    <property type="match status" value="1"/>
</dbReference>
<dbReference type="RefSeq" id="WP_034734381.1">
    <property type="nucleotide sequence ID" value="NZ_JPIN01000028.1"/>
</dbReference>
<dbReference type="STRING" id="1517416.IDAT_12900"/>
<proteinExistence type="predicted"/>
<dbReference type="Gene3D" id="2.180.10.10">
    <property type="entry name" value="RHS repeat-associated core"/>
    <property type="match status" value="1"/>
</dbReference>
<evidence type="ECO:0000256" key="1">
    <source>
        <dbReference type="SAM" id="MobiDB-lite"/>
    </source>
</evidence>
<dbReference type="AlphaFoldDB" id="A0A094J5E2"/>
<dbReference type="InterPro" id="IPR050708">
    <property type="entry name" value="T6SS_VgrG/RHS"/>
</dbReference>
<dbReference type="eggNOG" id="COG3209">
    <property type="taxonomic scope" value="Bacteria"/>
</dbReference>
<feature type="region of interest" description="Disordered" evidence="1">
    <location>
        <begin position="221"/>
        <end position="274"/>
    </location>
</feature>
<gene>
    <name evidence="2" type="ORF">IDAT_12900</name>
</gene>
<organism evidence="2 3">
    <name type="scientific">Pseudidiomarina atlantica</name>
    <dbReference type="NCBI Taxonomy" id="1517416"/>
    <lineage>
        <taxon>Bacteria</taxon>
        <taxon>Pseudomonadati</taxon>
        <taxon>Pseudomonadota</taxon>
        <taxon>Gammaproteobacteria</taxon>
        <taxon>Alteromonadales</taxon>
        <taxon>Idiomarinaceae</taxon>
        <taxon>Pseudidiomarina</taxon>
    </lineage>
</organism>
<reference evidence="2 3" key="1">
    <citation type="submission" date="2014-06" db="EMBL/GenBank/DDBJ databases">
        <title>Draft genome sequence of Idiomarina sp. MCCC 1A10513.</title>
        <authorList>
            <person name="Du J."/>
            <person name="Lai Q."/>
            <person name="Shao Z."/>
        </authorList>
    </citation>
    <scope>NUCLEOTIDE SEQUENCE [LARGE SCALE GENOMIC DNA]</scope>
    <source>
        <strain evidence="2 3">MCCC 1A10513</strain>
    </source>
</reference>
<evidence type="ECO:0000313" key="3">
    <source>
        <dbReference type="Proteomes" id="UP000053718"/>
    </source>
</evidence>
<feature type="compositionally biased region" description="Basic and acidic residues" evidence="1">
    <location>
        <begin position="263"/>
        <end position="274"/>
    </location>
</feature>
<name>A0A094J5E2_9GAMM</name>
<comment type="caution">
    <text evidence="2">The sequence shown here is derived from an EMBL/GenBank/DDBJ whole genome shotgun (WGS) entry which is preliminary data.</text>
</comment>
<feature type="region of interest" description="Disordered" evidence="1">
    <location>
        <begin position="184"/>
        <end position="209"/>
    </location>
</feature>
<dbReference type="PANTHER" id="PTHR32305">
    <property type="match status" value="1"/>
</dbReference>